<dbReference type="PANTHER" id="PTHR43469:SF1">
    <property type="entry name" value="SPBETA PROPHAGE-DERIVED DISULFIDE BOND FORMATION PROTEIN B"/>
    <property type="match status" value="1"/>
</dbReference>
<evidence type="ECO:0000256" key="1">
    <source>
        <dbReference type="ARBA" id="ARBA00004141"/>
    </source>
</evidence>
<evidence type="ECO:0000256" key="7">
    <source>
        <dbReference type="ARBA" id="ARBA00023002"/>
    </source>
</evidence>
<evidence type="ECO:0000256" key="2">
    <source>
        <dbReference type="ARBA" id="ARBA00007602"/>
    </source>
</evidence>
<keyword evidence="6 12" id="KW-1133">Transmembrane helix</keyword>
<evidence type="ECO:0000256" key="4">
    <source>
        <dbReference type="ARBA" id="ARBA00022692"/>
    </source>
</evidence>
<dbReference type="EMBL" id="FOJO01000032">
    <property type="protein sequence ID" value="SFA60939.1"/>
    <property type="molecule type" value="Genomic_DNA"/>
</dbReference>
<evidence type="ECO:0000313" key="13">
    <source>
        <dbReference type="EMBL" id="SFA60939.1"/>
    </source>
</evidence>
<keyword evidence="11" id="KW-0676">Redox-active center</keyword>
<name>A0A1I0UA31_9RHOB</name>
<dbReference type="Pfam" id="PF02600">
    <property type="entry name" value="DsbB"/>
    <property type="match status" value="1"/>
</dbReference>
<dbReference type="GO" id="GO:0006457">
    <property type="term" value="P:protein folding"/>
    <property type="evidence" value="ECO:0007669"/>
    <property type="project" value="InterPro"/>
</dbReference>
<feature type="transmembrane region" description="Helical" evidence="12">
    <location>
        <begin position="118"/>
        <end position="143"/>
    </location>
</feature>
<dbReference type="InterPro" id="IPR023380">
    <property type="entry name" value="DsbB-like_sf"/>
</dbReference>
<evidence type="ECO:0000256" key="11">
    <source>
        <dbReference type="ARBA" id="ARBA00023284"/>
    </source>
</evidence>
<keyword evidence="4 12" id="KW-0812">Transmembrane</keyword>
<comment type="similarity">
    <text evidence="2">Belongs to the DsbB family. BdbC subfamily.</text>
</comment>
<dbReference type="GO" id="GO:0015035">
    <property type="term" value="F:protein-disulfide reductase activity"/>
    <property type="evidence" value="ECO:0007669"/>
    <property type="project" value="InterPro"/>
</dbReference>
<evidence type="ECO:0000256" key="8">
    <source>
        <dbReference type="ARBA" id="ARBA00023136"/>
    </source>
</evidence>
<dbReference type="AlphaFoldDB" id="A0A1I0UA31"/>
<keyword evidence="10" id="KW-0143">Chaperone</keyword>
<dbReference type="PIRSF" id="PIRSF036659">
    <property type="entry name" value="BdbC"/>
    <property type="match status" value="1"/>
</dbReference>
<evidence type="ECO:0000256" key="10">
    <source>
        <dbReference type="ARBA" id="ARBA00023186"/>
    </source>
</evidence>
<feature type="transmembrane region" description="Helical" evidence="12">
    <location>
        <begin position="16"/>
        <end position="36"/>
    </location>
</feature>
<dbReference type="InterPro" id="IPR012187">
    <property type="entry name" value="Disulphide_bond_form_BdbC"/>
</dbReference>
<accession>A0A1I0UA31</accession>
<dbReference type="Proteomes" id="UP000182312">
    <property type="component" value="Unassembled WGS sequence"/>
</dbReference>
<feature type="transmembrane region" description="Helical" evidence="12">
    <location>
        <begin position="74"/>
        <end position="98"/>
    </location>
</feature>
<organism evidence="13 14">
    <name type="scientific">Paracoccus halophilus</name>
    <dbReference type="NCBI Taxonomy" id="376733"/>
    <lineage>
        <taxon>Bacteria</taxon>
        <taxon>Pseudomonadati</taxon>
        <taxon>Pseudomonadota</taxon>
        <taxon>Alphaproteobacteria</taxon>
        <taxon>Rhodobacterales</taxon>
        <taxon>Paracoccaceae</taxon>
        <taxon>Paracoccus</taxon>
    </lineage>
</organism>
<sequence>MFDLPMRDSTTSRAETLLLIAFLMALGATLGALFIGEVLGQTPCILCWYQRIAMFPLVPILAVGLWRGDATARIYALPLVLTGLAVALWHSGLYAGLIPEGVSPCTQDGPSCSDRTQMTILGLPIPYLSLGCFMAIALCLNVMKGKPS</sequence>
<keyword evidence="5" id="KW-0249">Electron transport</keyword>
<feature type="transmembrane region" description="Helical" evidence="12">
    <location>
        <begin position="48"/>
        <end position="67"/>
    </location>
</feature>
<evidence type="ECO:0000256" key="9">
    <source>
        <dbReference type="ARBA" id="ARBA00023157"/>
    </source>
</evidence>
<keyword evidence="9" id="KW-1015">Disulfide bond</keyword>
<dbReference type="PANTHER" id="PTHR43469">
    <property type="entry name" value="DISULFIDE FORMATION PROTEIN-RELATED"/>
    <property type="match status" value="1"/>
</dbReference>
<evidence type="ECO:0000313" key="14">
    <source>
        <dbReference type="Proteomes" id="UP000182312"/>
    </source>
</evidence>
<gene>
    <name evidence="13" type="ORF">SAMN04487972_13212</name>
</gene>
<protein>
    <submittedName>
        <fullName evidence="13">Disulfide bond formation protein DsbB</fullName>
    </submittedName>
</protein>
<dbReference type="RefSeq" id="WP_231564792.1">
    <property type="nucleotide sequence ID" value="NZ_FOJO01000032.1"/>
</dbReference>
<evidence type="ECO:0000256" key="5">
    <source>
        <dbReference type="ARBA" id="ARBA00022982"/>
    </source>
</evidence>
<dbReference type="GO" id="GO:0016020">
    <property type="term" value="C:membrane"/>
    <property type="evidence" value="ECO:0007669"/>
    <property type="project" value="UniProtKB-SubCell"/>
</dbReference>
<keyword evidence="8 12" id="KW-0472">Membrane</keyword>
<keyword evidence="7" id="KW-0560">Oxidoreductase</keyword>
<keyword evidence="3" id="KW-0813">Transport</keyword>
<dbReference type="Gene3D" id="1.20.1550.10">
    <property type="entry name" value="DsbB-like"/>
    <property type="match status" value="1"/>
</dbReference>
<evidence type="ECO:0000256" key="6">
    <source>
        <dbReference type="ARBA" id="ARBA00022989"/>
    </source>
</evidence>
<reference evidence="13 14" key="1">
    <citation type="submission" date="2016-10" db="EMBL/GenBank/DDBJ databases">
        <authorList>
            <person name="de Groot N.N."/>
        </authorList>
    </citation>
    <scope>NUCLEOTIDE SEQUENCE [LARGE SCALE GENOMIC DNA]</scope>
    <source>
        <strain evidence="13 14">CGMCC 1.6117</strain>
    </source>
</reference>
<evidence type="ECO:0000256" key="3">
    <source>
        <dbReference type="ARBA" id="ARBA00022448"/>
    </source>
</evidence>
<proteinExistence type="inferred from homology"/>
<comment type="subcellular location">
    <subcellularLocation>
        <location evidence="1">Membrane</location>
        <topology evidence="1">Multi-pass membrane protein</topology>
    </subcellularLocation>
</comment>
<dbReference type="InterPro" id="IPR003752">
    <property type="entry name" value="DiS_bond_form_DsbB/BdbC"/>
</dbReference>
<dbReference type="SUPFAM" id="SSF158442">
    <property type="entry name" value="DsbB-like"/>
    <property type="match status" value="1"/>
</dbReference>
<evidence type="ECO:0000256" key="12">
    <source>
        <dbReference type="SAM" id="Phobius"/>
    </source>
</evidence>